<dbReference type="RefSeq" id="WP_168059401.1">
    <property type="nucleotide sequence ID" value="NZ_VTOW01000002.1"/>
</dbReference>
<dbReference type="Pfam" id="PF00831">
    <property type="entry name" value="Ribosomal_L29"/>
    <property type="match status" value="1"/>
</dbReference>
<keyword evidence="2 5" id="KW-0689">Ribosomal protein</keyword>
<dbReference type="GO" id="GO:0006412">
    <property type="term" value="P:translation"/>
    <property type="evidence" value="ECO:0007669"/>
    <property type="project" value="UniProtKB-UniRule"/>
</dbReference>
<dbReference type="GO" id="GO:0003735">
    <property type="term" value="F:structural constituent of ribosome"/>
    <property type="evidence" value="ECO:0007669"/>
    <property type="project" value="InterPro"/>
</dbReference>
<dbReference type="PANTHER" id="PTHR10916:SF0">
    <property type="entry name" value="LARGE RIBOSOMAL SUBUNIT PROTEIN UL29C"/>
    <property type="match status" value="1"/>
</dbReference>
<organism evidence="7 8">
    <name type="scientific">Candidatus Manganitrophus noduliformans</name>
    <dbReference type="NCBI Taxonomy" id="2606439"/>
    <lineage>
        <taxon>Bacteria</taxon>
        <taxon>Pseudomonadati</taxon>
        <taxon>Nitrospirota</taxon>
        <taxon>Nitrospiria</taxon>
        <taxon>Candidatus Troglogloeales</taxon>
        <taxon>Candidatus Manganitrophaceae</taxon>
        <taxon>Candidatus Manganitrophus</taxon>
    </lineage>
</organism>
<dbReference type="InterPro" id="IPR001854">
    <property type="entry name" value="Ribosomal_uL29"/>
</dbReference>
<dbReference type="FunFam" id="1.10.287.310:FF:000001">
    <property type="entry name" value="50S ribosomal protein L29"/>
    <property type="match status" value="1"/>
</dbReference>
<evidence type="ECO:0000256" key="2">
    <source>
        <dbReference type="ARBA" id="ARBA00022980"/>
    </source>
</evidence>
<comment type="caution">
    <text evidence="7">The sequence shown here is derived from an EMBL/GenBank/DDBJ whole genome shotgun (WGS) entry which is preliminary data.</text>
</comment>
<dbReference type="InterPro" id="IPR050063">
    <property type="entry name" value="Ribosomal_protein_uL29"/>
</dbReference>
<keyword evidence="3 5" id="KW-0687">Ribonucleoprotein</keyword>
<dbReference type="NCBIfam" id="TIGR00012">
    <property type="entry name" value="L29"/>
    <property type="match status" value="1"/>
</dbReference>
<dbReference type="GO" id="GO:0022625">
    <property type="term" value="C:cytosolic large ribosomal subunit"/>
    <property type="evidence" value="ECO:0007669"/>
    <property type="project" value="TreeGrafter"/>
</dbReference>
<dbReference type="AlphaFoldDB" id="A0A7X6DPN3"/>
<dbReference type="InterPro" id="IPR036049">
    <property type="entry name" value="Ribosomal_uL29_sf"/>
</dbReference>
<proteinExistence type="inferred from homology"/>
<name>A0A7X6DPN3_9BACT</name>
<dbReference type="InterPro" id="IPR018254">
    <property type="entry name" value="Ribosomal_uL29_CS"/>
</dbReference>
<keyword evidence="8" id="KW-1185">Reference proteome</keyword>
<evidence type="ECO:0000256" key="3">
    <source>
        <dbReference type="ARBA" id="ARBA00023274"/>
    </source>
</evidence>
<evidence type="ECO:0000256" key="4">
    <source>
        <dbReference type="ARBA" id="ARBA00035204"/>
    </source>
</evidence>
<feature type="coiled-coil region" evidence="6">
    <location>
        <begin position="5"/>
        <end position="32"/>
    </location>
</feature>
<comment type="similarity">
    <text evidence="1 5">Belongs to the universal ribosomal protein uL29 family.</text>
</comment>
<dbReference type="PROSITE" id="PS00579">
    <property type="entry name" value="RIBOSOMAL_L29"/>
    <property type="match status" value="1"/>
</dbReference>
<protein>
    <recommendedName>
        <fullName evidence="4 5">Large ribosomal subunit protein uL29</fullName>
    </recommendedName>
</protein>
<evidence type="ECO:0000256" key="5">
    <source>
        <dbReference type="HAMAP-Rule" id="MF_00374"/>
    </source>
</evidence>
<evidence type="ECO:0000313" key="7">
    <source>
        <dbReference type="EMBL" id="NKE71060.1"/>
    </source>
</evidence>
<sequence>MADAKDFSELTAEELSQKEKELRKELFNLRFQAVSGHVENPNRIKLIKRDVARVLTFSQMKKKEAIEKEGASK</sequence>
<dbReference type="Proteomes" id="UP000534783">
    <property type="component" value="Unassembled WGS sequence"/>
</dbReference>
<dbReference type="HAMAP" id="MF_00374">
    <property type="entry name" value="Ribosomal_uL29"/>
    <property type="match status" value="1"/>
</dbReference>
<keyword evidence="6" id="KW-0175">Coiled coil</keyword>
<accession>A0A7X6DPN3</accession>
<evidence type="ECO:0000313" key="8">
    <source>
        <dbReference type="Proteomes" id="UP000534783"/>
    </source>
</evidence>
<dbReference type="CDD" id="cd00427">
    <property type="entry name" value="Ribosomal_L29_HIP"/>
    <property type="match status" value="1"/>
</dbReference>
<dbReference type="Gene3D" id="1.10.287.310">
    <property type="match status" value="1"/>
</dbReference>
<dbReference type="PANTHER" id="PTHR10916">
    <property type="entry name" value="60S RIBOSOMAL PROTEIN L35/50S RIBOSOMAL PROTEIN L29"/>
    <property type="match status" value="1"/>
</dbReference>
<evidence type="ECO:0000256" key="1">
    <source>
        <dbReference type="ARBA" id="ARBA00009254"/>
    </source>
</evidence>
<reference evidence="7 8" key="1">
    <citation type="journal article" date="2020" name="Nature">
        <title>Bacterial chemolithoautotrophy via manganese oxidation.</title>
        <authorList>
            <person name="Yu H."/>
            <person name="Leadbetter J.R."/>
        </authorList>
    </citation>
    <scope>NUCLEOTIDE SEQUENCE [LARGE SCALE GENOMIC DNA]</scope>
    <source>
        <strain evidence="7 8">Mn-1</strain>
    </source>
</reference>
<dbReference type="SUPFAM" id="SSF46561">
    <property type="entry name" value="Ribosomal protein L29 (L29p)"/>
    <property type="match status" value="1"/>
</dbReference>
<dbReference type="EMBL" id="VTOW01000002">
    <property type="protein sequence ID" value="NKE71060.1"/>
    <property type="molecule type" value="Genomic_DNA"/>
</dbReference>
<gene>
    <name evidence="5" type="primary">rpmC</name>
    <name evidence="7" type="ORF">MNODULE_09945</name>
</gene>
<evidence type="ECO:0000256" key="6">
    <source>
        <dbReference type="SAM" id="Coils"/>
    </source>
</evidence>